<dbReference type="GO" id="GO:0003700">
    <property type="term" value="F:DNA-binding transcription factor activity"/>
    <property type="evidence" value="ECO:0007669"/>
    <property type="project" value="TreeGrafter"/>
</dbReference>
<accession>A0A023DJ59</accession>
<dbReference type="SMART" id="SM00354">
    <property type="entry name" value="HTH_LACI"/>
    <property type="match status" value="1"/>
</dbReference>
<dbReference type="InterPro" id="IPR010982">
    <property type="entry name" value="Lambda_DNA-bd_dom_sf"/>
</dbReference>
<dbReference type="AlphaFoldDB" id="A0A023DJ59"/>
<dbReference type="RefSeq" id="WP_042411510.1">
    <property type="nucleotide sequence ID" value="NZ_BAWO01000065.1"/>
</dbReference>
<keyword evidence="2" id="KW-0238">DNA-binding</keyword>
<dbReference type="GO" id="GO:0000976">
    <property type="term" value="F:transcription cis-regulatory region binding"/>
    <property type="evidence" value="ECO:0007669"/>
    <property type="project" value="TreeGrafter"/>
</dbReference>
<dbReference type="OrthoDB" id="9784962at2"/>
<evidence type="ECO:0000313" key="6">
    <source>
        <dbReference type="Proteomes" id="UP000023561"/>
    </source>
</evidence>
<dbReference type="PRINTS" id="PR00036">
    <property type="entry name" value="HTHLACI"/>
</dbReference>
<name>A0A023DJ59_9BACL</name>
<feature type="domain" description="HTH lacI-type" evidence="4">
    <location>
        <begin position="2"/>
        <end position="52"/>
    </location>
</feature>
<proteinExistence type="predicted"/>
<dbReference type="PANTHER" id="PTHR30146:SF149">
    <property type="entry name" value="HTH-TYPE TRANSCRIPTIONAL REGULATOR EBGR"/>
    <property type="match status" value="1"/>
</dbReference>
<sequence>MATLKEIAEKVGVSVATVSRVLNYDTTLSVSDETRKRIFEVAQQLNYKTLRERSQQPKESFRFGLVHWYSERQEMDDPYYMAIRLGVEKECFERGIELVKLFKQNGSYLTERMEHLDGIIAVGKFGPKDVNAFASSTEHIVFVDCSPNERKFDSVVIDLRKSTITVLDYLLELGHQKIGYIGGREYVDGEMPIHDEREATFYEYLYLKGLYDSRYVWTGSFTAEDGYRLMKQAISSNDLPTAFFIASDSMAIGALRALHEAHISVPRDISLVGFNDIPTAAFIHPPLTTVKVYTEFMGETAVELLVERLTTKRTICKKVVVPTELIVRESSQARLKGSGEK</sequence>
<dbReference type="Proteomes" id="UP000023561">
    <property type="component" value="Unassembled WGS sequence"/>
</dbReference>
<dbReference type="Pfam" id="PF13377">
    <property type="entry name" value="Peripla_BP_3"/>
    <property type="match status" value="1"/>
</dbReference>
<comment type="caution">
    <text evidence="5">The sequence shown here is derived from an EMBL/GenBank/DDBJ whole genome shotgun (WGS) entry which is preliminary data.</text>
</comment>
<evidence type="ECO:0000256" key="3">
    <source>
        <dbReference type="ARBA" id="ARBA00023163"/>
    </source>
</evidence>
<keyword evidence="1" id="KW-0805">Transcription regulation</keyword>
<keyword evidence="6" id="KW-1185">Reference proteome</keyword>
<dbReference type="CDD" id="cd01392">
    <property type="entry name" value="HTH_LacI"/>
    <property type="match status" value="1"/>
</dbReference>
<protein>
    <submittedName>
        <fullName evidence="5">Galactose operon repressor GalR</fullName>
    </submittedName>
</protein>
<gene>
    <name evidence="5" type="primary">galR</name>
    <name evidence="5" type="ORF">GCA01S_065_00030</name>
</gene>
<dbReference type="SUPFAM" id="SSF53822">
    <property type="entry name" value="Periplasmic binding protein-like I"/>
    <property type="match status" value="1"/>
</dbReference>
<evidence type="ECO:0000313" key="5">
    <source>
        <dbReference type="EMBL" id="GAJ41334.1"/>
    </source>
</evidence>
<dbReference type="Pfam" id="PF00356">
    <property type="entry name" value="LacI"/>
    <property type="match status" value="1"/>
</dbReference>
<dbReference type="PROSITE" id="PS50932">
    <property type="entry name" value="HTH_LACI_2"/>
    <property type="match status" value="1"/>
</dbReference>
<dbReference type="EMBL" id="BAWO01000065">
    <property type="protein sequence ID" value="GAJ41334.1"/>
    <property type="molecule type" value="Genomic_DNA"/>
</dbReference>
<dbReference type="CDD" id="cd01544">
    <property type="entry name" value="PBP1_GalR"/>
    <property type="match status" value="1"/>
</dbReference>
<dbReference type="PROSITE" id="PS00356">
    <property type="entry name" value="HTH_LACI_1"/>
    <property type="match status" value="1"/>
</dbReference>
<keyword evidence="3" id="KW-0804">Transcription</keyword>
<dbReference type="InterPro" id="IPR000843">
    <property type="entry name" value="HTH_LacI"/>
</dbReference>
<dbReference type="Gene3D" id="1.10.260.40">
    <property type="entry name" value="lambda repressor-like DNA-binding domains"/>
    <property type="match status" value="1"/>
</dbReference>
<dbReference type="InterPro" id="IPR046335">
    <property type="entry name" value="LacI/GalR-like_sensor"/>
</dbReference>
<evidence type="ECO:0000259" key="4">
    <source>
        <dbReference type="PROSITE" id="PS50932"/>
    </source>
</evidence>
<evidence type="ECO:0000256" key="1">
    <source>
        <dbReference type="ARBA" id="ARBA00023015"/>
    </source>
</evidence>
<reference evidence="5 6" key="1">
    <citation type="submission" date="2014-04" db="EMBL/GenBank/DDBJ databases">
        <title>Whole genome shotgun sequence of Geobacillus caldoxylosilyticus NBRC 107762.</title>
        <authorList>
            <person name="Hosoyama A."/>
            <person name="Hosoyama Y."/>
            <person name="Katano-Makiyama Y."/>
            <person name="Tsuchikane K."/>
            <person name="Ohji S."/>
            <person name="Ichikawa N."/>
            <person name="Yamazoe A."/>
            <person name="Fujita N."/>
        </authorList>
    </citation>
    <scope>NUCLEOTIDE SEQUENCE [LARGE SCALE GENOMIC DNA]</scope>
    <source>
        <strain evidence="5 6">NBRC 107762</strain>
    </source>
</reference>
<dbReference type="PANTHER" id="PTHR30146">
    <property type="entry name" value="LACI-RELATED TRANSCRIPTIONAL REPRESSOR"/>
    <property type="match status" value="1"/>
</dbReference>
<evidence type="ECO:0000256" key="2">
    <source>
        <dbReference type="ARBA" id="ARBA00023125"/>
    </source>
</evidence>
<organism evidence="5 6">
    <name type="scientific">Parageobacillus caldoxylosilyticus NBRC 107762</name>
    <dbReference type="NCBI Taxonomy" id="1220594"/>
    <lineage>
        <taxon>Bacteria</taxon>
        <taxon>Bacillati</taxon>
        <taxon>Bacillota</taxon>
        <taxon>Bacilli</taxon>
        <taxon>Bacillales</taxon>
        <taxon>Anoxybacillaceae</taxon>
        <taxon>Saccharococcus</taxon>
    </lineage>
</organism>
<dbReference type="SUPFAM" id="SSF47413">
    <property type="entry name" value="lambda repressor-like DNA-binding domains"/>
    <property type="match status" value="1"/>
</dbReference>
<dbReference type="InterPro" id="IPR028082">
    <property type="entry name" value="Peripla_BP_I"/>
</dbReference>
<dbReference type="Gene3D" id="3.40.50.2300">
    <property type="match status" value="2"/>
</dbReference>